<evidence type="ECO:0000313" key="1">
    <source>
        <dbReference type="EMBL" id="MFC4309738.1"/>
    </source>
</evidence>
<accession>A0ABV8SRY6</accession>
<sequence>MQPNKTQGKLVSDMRIRSVLIVGGGTAGWMTAAALSKVLPNDYCAIRVVESEEIGSVGVGEATIPMISVFNRLLGLDENDFVRQTQGTFKLGIQFVDWAALGHSYLHPFGPFGTDLKGVSFHAWWLKLRSLGEPTDLDDYSLPAVAARNGRFMRPVQTGNTPLATLAYAFHFDAALYARYLRNYAEQRGVVRTEGKVVDVQLHGESGFIQSVQLASGERIEADLFIDCSGFRGLLIEQALKSGYEDWTHWLPCDRAVAVPCENAGDPLPYTRSTARSAGWQWRIPLQHRIGNGYVYSSNHLSDDEAAQTVLANLDGRPLAEPRLLKFVTGRRKRFWSKNCVAIGLASGFMEPLESTSIHLIQSGIARLLSLFPDRHFEPADIEEYNRACTFEFERIRDFLILHYHATTRDDSPFWNQCRTMSIPESLRQRIELFRSRGRIFRQDTELFTDTSWFAVFIGQGIVPRGYDPVCDTLSAEDSRRRVLQVRSVIANCAGAMPKHMDFIRQHCAAVGASRL</sequence>
<dbReference type="InterPro" id="IPR036188">
    <property type="entry name" value="FAD/NAD-bd_sf"/>
</dbReference>
<gene>
    <name evidence="1" type="ORF">ACFPN2_11660</name>
</gene>
<keyword evidence="1" id="KW-0560">Oxidoreductase</keyword>
<evidence type="ECO:0000313" key="2">
    <source>
        <dbReference type="Proteomes" id="UP001595904"/>
    </source>
</evidence>
<dbReference type="Gene3D" id="3.50.50.60">
    <property type="entry name" value="FAD/NAD(P)-binding domain"/>
    <property type="match status" value="1"/>
</dbReference>
<dbReference type="RefSeq" id="WP_380596775.1">
    <property type="nucleotide sequence ID" value="NZ_JBHSDU010000003.1"/>
</dbReference>
<dbReference type="SUPFAM" id="SSF51905">
    <property type="entry name" value="FAD/NAD(P)-binding domain"/>
    <property type="match status" value="1"/>
</dbReference>
<dbReference type="EC" id="1.14.19.-" evidence="1"/>
<dbReference type="InterPro" id="IPR050816">
    <property type="entry name" value="Flavin-dep_Halogenase_NPB"/>
</dbReference>
<dbReference type="InterPro" id="IPR006905">
    <property type="entry name" value="Flavin_halogenase"/>
</dbReference>
<protein>
    <submittedName>
        <fullName evidence="1">Tryptophan halogenase family protein</fullName>
        <ecNumber evidence="1">1.14.19.-</ecNumber>
    </submittedName>
</protein>
<keyword evidence="2" id="KW-1185">Reference proteome</keyword>
<proteinExistence type="predicted"/>
<comment type="caution">
    <text evidence="1">The sequence shown here is derived from an EMBL/GenBank/DDBJ whole genome shotgun (WGS) entry which is preliminary data.</text>
</comment>
<dbReference type="Pfam" id="PF04820">
    <property type="entry name" value="Trp_halogenase"/>
    <property type="match status" value="1"/>
</dbReference>
<dbReference type="PIRSF" id="PIRSF011396">
    <property type="entry name" value="Trp_halogenase"/>
    <property type="match status" value="1"/>
</dbReference>
<reference evidence="2" key="1">
    <citation type="journal article" date="2019" name="Int. J. Syst. Evol. Microbiol.">
        <title>The Global Catalogue of Microorganisms (GCM) 10K type strain sequencing project: providing services to taxonomists for standard genome sequencing and annotation.</title>
        <authorList>
            <consortium name="The Broad Institute Genomics Platform"/>
            <consortium name="The Broad Institute Genome Sequencing Center for Infectious Disease"/>
            <person name="Wu L."/>
            <person name="Ma J."/>
        </authorList>
    </citation>
    <scope>NUCLEOTIDE SEQUENCE [LARGE SCALE GENOMIC DNA]</scope>
    <source>
        <strain evidence="2">CGMCC 1.10759</strain>
    </source>
</reference>
<organism evidence="1 2">
    <name type="scientific">Steroidobacter flavus</name>
    <dbReference type="NCBI Taxonomy" id="1842136"/>
    <lineage>
        <taxon>Bacteria</taxon>
        <taxon>Pseudomonadati</taxon>
        <taxon>Pseudomonadota</taxon>
        <taxon>Gammaproteobacteria</taxon>
        <taxon>Steroidobacterales</taxon>
        <taxon>Steroidobacteraceae</taxon>
        <taxon>Steroidobacter</taxon>
    </lineage>
</organism>
<dbReference type="GO" id="GO:0016491">
    <property type="term" value="F:oxidoreductase activity"/>
    <property type="evidence" value="ECO:0007669"/>
    <property type="project" value="UniProtKB-KW"/>
</dbReference>
<dbReference type="PANTHER" id="PTHR43747:SF4">
    <property type="entry name" value="FLAVIN-DEPENDENT TRYPTOPHAN HALOGENASE"/>
    <property type="match status" value="1"/>
</dbReference>
<dbReference type="EMBL" id="JBHSDU010000003">
    <property type="protein sequence ID" value="MFC4309738.1"/>
    <property type="molecule type" value="Genomic_DNA"/>
</dbReference>
<dbReference type="Proteomes" id="UP001595904">
    <property type="component" value="Unassembled WGS sequence"/>
</dbReference>
<dbReference type="InterPro" id="IPR033856">
    <property type="entry name" value="Trp_halogen"/>
</dbReference>
<dbReference type="PANTHER" id="PTHR43747">
    <property type="entry name" value="FAD-BINDING PROTEIN"/>
    <property type="match status" value="1"/>
</dbReference>
<name>A0ABV8SRY6_9GAMM</name>